<organism evidence="2 3">
    <name type="scientific">Corynebacterium segmentosum</name>
    <dbReference type="NCBI Taxonomy" id="43990"/>
    <lineage>
        <taxon>Bacteria</taxon>
        <taxon>Bacillati</taxon>
        <taxon>Actinomycetota</taxon>
        <taxon>Actinomycetes</taxon>
        <taxon>Mycobacteriales</taxon>
        <taxon>Corynebacteriaceae</taxon>
        <taxon>Corynebacterium</taxon>
    </lineage>
</organism>
<accession>A0ABY6TEJ5</accession>
<dbReference type="RefSeq" id="WP_232018229.1">
    <property type="nucleotide sequence ID" value="NZ_LR134408.1"/>
</dbReference>
<evidence type="ECO:0000313" key="3">
    <source>
        <dbReference type="Proteomes" id="UP000280707"/>
    </source>
</evidence>
<keyword evidence="1" id="KW-0732">Signal</keyword>
<feature type="chain" id="PRO_5047234040" evidence="1">
    <location>
        <begin position="29"/>
        <end position="138"/>
    </location>
</feature>
<dbReference type="EMBL" id="LR134408">
    <property type="protein sequence ID" value="VEH73253.1"/>
    <property type="molecule type" value="Genomic_DNA"/>
</dbReference>
<protein>
    <submittedName>
        <fullName evidence="2">Secreted protein</fullName>
    </submittedName>
</protein>
<feature type="signal peptide" evidence="1">
    <location>
        <begin position="1"/>
        <end position="28"/>
    </location>
</feature>
<sequence length="138" mass="14860">MKLNKRVLASATLSVSLVVPAVAPVAWADATHVACEQSFRAGSDFDGDANAKVAEHLKRNCHLTAEQISKLSIEDLKSVAKELKRADGTLAISVEEIEQLTTGQVNSEAQKIKLLMRPMNPAKLRAMGLVAISSLRIL</sequence>
<gene>
    <name evidence="2" type="ORF">NCTC934_01547</name>
</gene>
<keyword evidence="3" id="KW-1185">Reference proteome</keyword>
<reference evidence="2 3" key="1">
    <citation type="submission" date="2018-12" db="EMBL/GenBank/DDBJ databases">
        <authorList>
            <consortium name="Pathogen Informatics"/>
        </authorList>
    </citation>
    <scope>NUCLEOTIDE SEQUENCE [LARGE SCALE GENOMIC DNA]</scope>
    <source>
        <strain evidence="2 3">NCTC934</strain>
    </source>
</reference>
<name>A0ABY6TEJ5_9CORY</name>
<evidence type="ECO:0000256" key="1">
    <source>
        <dbReference type="SAM" id="SignalP"/>
    </source>
</evidence>
<evidence type="ECO:0000313" key="2">
    <source>
        <dbReference type="EMBL" id="VEH73253.1"/>
    </source>
</evidence>
<dbReference type="Proteomes" id="UP000280707">
    <property type="component" value="Chromosome"/>
</dbReference>
<proteinExistence type="predicted"/>